<proteinExistence type="inferred from homology"/>
<reference evidence="5 6" key="1">
    <citation type="submission" date="2015-02" db="EMBL/GenBank/DDBJ databases">
        <authorList>
            <person name="Chooi Y.-H."/>
        </authorList>
    </citation>
    <scope>NUCLEOTIDE SEQUENCE [LARGE SCALE GENOMIC DNA]</scope>
    <source>
        <strain evidence="5">E3</strain>
    </source>
</reference>
<dbReference type="Pfam" id="PF25567">
    <property type="entry name" value="TPR_SYO1"/>
    <property type="match status" value="1"/>
</dbReference>
<dbReference type="PANTHER" id="PTHR13347:SF1">
    <property type="entry name" value="HEAT REPEAT-CONTAINING PROTEIN 3"/>
    <property type="match status" value="1"/>
</dbReference>
<dbReference type="PROSITE" id="PS50176">
    <property type="entry name" value="ARM_REPEAT"/>
    <property type="match status" value="1"/>
</dbReference>
<sequence>MGKTKTRQPASRDAAGSVQLENGGTGVELHALSDKLRSPTVSHRSAACISVANLAERCSPQLLQGGILALIMPLLRDADASIRRHAAGALRNLCVADDAGVANELLRLDAFDALVKLVIETAPDDACLPLLIATLADTLPPSSSAVQSGAIWSLASLIQTSPTVAHAILDLFRAVVESSPEASEALLTNNQAVLPVRSALSSASPLTSANAVALLALVARQVPSHSNEILAAVVPVLGRWLSVDLDSALAELASHHAVRRDAVQAELDKQREAYNGNPGSNMFQPTFDVDAALEEAWEVPFQAFRDQALAVITAAESLANLVFVDDDDEGERWDVAQVLRQVDGIVPVLLSRAALCVAHDARPRVAHLLTACVERCLECLGNIAVYADDASTIAAGVVSLLDAHGTSAAPCILRGIARLLAVTLSSTTDIGMVRANAMASFATNSLDDGVRSAFVSALSRLATCNRQYSAPVGALLKDRLVNDKSARVFVESANGVMDVFADDGIHQQTIADLDLLATLRAVVNDASRWKCHPGSDYPGASDDLDEARDNLNQFIEYRLRCP</sequence>
<dbReference type="GO" id="GO:0051082">
    <property type="term" value="F:unfolded protein binding"/>
    <property type="evidence" value="ECO:0007669"/>
    <property type="project" value="TreeGrafter"/>
</dbReference>
<dbReference type="Pfam" id="PF00514">
    <property type="entry name" value="Arm"/>
    <property type="match status" value="1"/>
</dbReference>
<dbReference type="GO" id="GO:0042273">
    <property type="term" value="P:ribosomal large subunit biogenesis"/>
    <property type="evidence" value="ECO:0007669"/>
    <property type="project" value="TreeGrafter"/>
</dbReference>
<evidence type="ECO:0000313" key="6">
    <source>
        <dbReference type="Proteomes" id="UP000039324"/>
    </source>
</evidence>
<dbReference type="InterPro" id="IPR052616">
    <property type="entry name" value="SYO1-like"/>
</dbReference>
<dbReference type="InterPro" id="IPR057990">
    <property type="entry name" value="TPR_SYO1"/>
</dbReference>
<dbReference type="SUPFAM" id="SSF48371">
    <property type="entry name" value="ARM repeat"/>
    <property type="match status" value="1"/>
</dbReference>
<dbReference type="Proteomes" id="UP000039324">
    <property type="component" value="Unassembled WGS sequence"/>
</dbReference>
<dbReference type="Gene3D" id="1.25.10.10">
    <property type="entry name" value="Leucine-rich Repeat Variant"/>
    <property type="match status" value="1"/>
</dbReference>
<dbReference type="InterPro" id="IPR000225">
    <property type="entry name" value="Armadillo"/>
</dbReference>
<dbReference type="InterPro" id="IPR016024">
    <property type="entry name" value="ARM-type_fold"/>
</dbReference>
<feature type="repeat" description="ARM" evidence="2">
    <location>
        <begin position="66"/>
        <end position="93"/>
    </location>
</feature>
<dbReference type="GO" id="GO:0006606">
    <property type="term" value="P:protein import into nucleus"/>
    <property type="evidence" value="ECO:0007669"/>
    <property type="project" value="TreeGrafter"/>
</dbReference>
<gene>
    <name evidence="5" type="ORF">PBRA_004379</name>
</gene>
<organism evidence="5 6">
    <name type="scientific">Plasmodiophora brassicae</name>
    <name type="common">Clubroot disease agent</name>
    <dbReference type="NCBI Taxonomy" id="37360"/>
    <lineage>
        <taxon>Eukaryota</taxon>
        <taxon>Sar</taxon>
        <taxon>Rhizaria</taxon>
        <taxon>Endomyxa</taxon>
        <taxon>Phytomyxea</taxon>
        <taxon>Plasmodiophorida</taxon>
        <taxon>Plasmodiophoridae</taxon>
        <taxon>Plasmodiophora</taxon>
    </lineage>
</organism>
<dbReference type="PANTHER" id="PTHR13347">
    <property type="entry name" value="HEAT REPEAT-CONTAINING PROTEIN 3"/>
    <property type="match status" value="1"/>
</dbReference>
<dbReference type="InterPro" id="IPR011989">
    <property type="entry name" value="ARM-like"/>
</dbReference>
<evidence type="ECO:0000256" key="3">
    <source>
        <dbReference type="SAM" id="MobiDB-lite"/>
    </source>
</evidence>
<evidence type="ECO:0000256" key="1">
    <source>
        <dbReference type="ARBA" id="ARBA00049983"/>
    </source>
</evidence>
<accession>A0A0G4IKD9</accession>
<evidence type="ECO:0000259" key="4">
    <source>
        <dbReference type="Pfam" id="PF25567"/>
    </source>
</evidence>
<feature type="region of interest" description="Disordered" evidence="3">
    <location>
        <begin position="1"/>
        <end position="20"/>
    </location>
</feature>
<evidence type="ECO:0000256" key="2">
    <source>
        <dbReference type="PROSITE-ProRule" id="PRU00259"/>
    </source>
</evidence>
<protein>
    <recommendedName>
        <fullName evidence="4">SYO1-like TPR repeats domain-containing protein</fullName>
    </recommendedName>
</protein>
<name>A0A0G4IKD9_PLABS</name>
<keyword evidence="6" id="KW-1185">Reference proteome</keyword>
<dbReference type="EMBL" id="CDSF01000024">
    <property type="protein sequence ID" value="CEO95653.1"/>
    <property type="molecule type" value="Genomic_DNA"/>
</dbReference>
<comment type="similarity">
    <text evidence="1">Belongs to the nuclear import and ribosome assembly adapter family.</text>
</comment>
<feature type="domain" description="SYO1-like TPR repeats" evidence="4">
    <location>
        <begin position="408"/>
        <end position="558"/>
    </location>
</feature>
<dbReference type="AlphaFoldDB" id="A0A0G4IKD9"/>
<evidence type="ECO:0000313" key="5">
    <source>
        <dbReference type="EMBL" id="CEO95653.1"/>
    </source>
</evidence>